<dbReference type="RefSeq" id="WP_095356962.1">
    <property type="nucleotide sequence ID" value="NZ_JACSYB010000003.1"/>
</dbReference>
<keyword evidence="3" id="KW-1185">Reference proteome</keyword>
<dbReference type="PRINTS" id="PR00111">
    <property type="entry name" value="ABHYDROLASE"/>
</dbReference>
<dbReference type="PANTHER" id="PTHR43798">
    <property type="entry name" value="MONOACYLGLYCEROL LIPASE"/>
    <property type="match status" value="1"/>
</dbReference>
<feature type="domain" description="AB hydrolase-1" evidence="1">
    <location>
        <begin position="38"/>
        <end position="286"/>
    </location>
</feature>
<dbReference type="Proteomes" id="UP001139238">
    <property type="component" value="Unassembled WGS sequence"/>
</dbReference>
<evidence type="ECO:0000313" key="3">
    <source>
        <dbReference type="Proteomes" id="UP001139238"/>
    </source>
</evidence>
<dbReference type="GO" id="GO:0046464">
    <property type="term" value="P:acylglycerol catabolic process"/>
    <property type="evidence" value="ECO:0007669"/>
    <property type="project" value="TreeGrafter"/>
</dbReference>
<dbReference type="Pfam" id="PF00561">
    <property type="entry name" value="Abhydrolase_1"/>
    <property type="match status" value="1"/>
</dbReference>
<proteinExistence type="predicted"/>
<dbReference type="GO" id="GO:0016020">
    <property type="term" value="C:membrane"/>
    <property type="evidence" value="ECO:0007669"/>
    <property type="project" value="TreeGrafter"/>
</dbReference>
<keyword evidence="2" id="KW-0378">Hydrolase</keyword>
<sequence>MTIQQVDTPSLVKGFTEYDAHLSNGITLRFAAAGQGETLVLLHGHPQNHATWHKVAPILAKQYYVILPDIRGYGDSDRPPSDNTHRAYSKRVMAHDIILLMDELQITNFYFVGHDRGARVGHRLALDYPSQLTKAVFLDIAPTATMYAMTNKEFATRYFWWFFLIQPQPLPEKLIGADPEFFLRKHIDGQLKTPNALSDEIFKDYLRCYENPKMIHAVCEDYRAAATIDLSDDDSDQDKLIQCPLLVLWGSKGTVGQLYDVLAIWQQKAVNVEGMALDCGHSPQEEIADEFLLHLQKFLQQN</sequence>
<protein>
    <submittedName>
        <fullName evidence="2">Alpha/beta hydrolase</fullName>
    </submittedName>
</protein>
<dbReference type="AlphaFoldDB" id="A0A9X2A3J6"/>
<dbReference type="InterPro" id="IPR029058">
    <property type="entry name" value="AB_hydrolase_fold"/>
</dbReference>
<dbReference type="SUPFAM" id="SSF53474">
    <property type="entry name" value="alpha/beta-Hydrolases"/>
    <property type="match status" value="1"/>
</dbReference>
<evidence type="ECO:0000313" key="2">
    <source>
        <dbReference type="EMBL" id="MCG8148666.1"/>
    </source>
</evidence>
<dbReference type="Gene3D" id="3.40.50.1820">
    <property type="entry name" value="alpha/beta hydrolase"/>
    <property type="match status" value="1"/>
</dbReference>
<accession>A0A9X2A3J6</accession>
<dbReference type="EMBL" id="JACSYB010000003">
    <property type="protein sequence ID" value="MCG8148666.1"/>
    <property type="molecule type" value="Genomic_DNA"/>
</dbReference>
<dbReference type="InterPro" id="IPR000073">
    <property type="entry name" value="AB_hydrolase_1"/>
</dbReference>
<dbReference type="GO" id="GO:0047372">
    <property type="term" value="F:monoacylglycerol lipase activity"/>
    <property type="evidence" value="ECO:0007669"/>
    <property type="project" value="TreeGrafter"/>
</dbReference>
<dbReference type="PANTHER" id="PTHR43798:SF33">
    <property type="entry name" value="HYDROLASE, PUTATIVE (AFU_ORTHOLOGUE AFUA_2G14860)-RELATED"/>
    <property type="match status" value="1"/>
</dbReference>
<name>A0A9X2A3J6_9GAMM</name>
<evidence type="ECO:0000259" key="1">
    <source>
        <dbReference type="Pfam" id="PF00561"/>
    </source>
</evidence>
<dbReference type="InterPro" id="IPR050266">
    <property type="entry name" value="AB_hydrolase_sf"/>
</dbReference>
<gene>
    <name evidence="2" type="ORF">H9W84_11130</name>
</gene>
<comment type="caution">
    <text evidence="2">The sequence shown here is derived from an EMBL/GenBank/DDBJ whole genome shotgun (WGS) entry which is preliminary data.</text>
</comment>
<organism evidence="2 3">
    <name type="scientific">Moraxella tetraodonis</name>
    <dbReference type="NCBI Taxonomy" id="2767221"/>
    <lineage>
        <taxon>Bacteria</taxon>
        <taxon>Pseudomonadati</taxon>
        <taxon>Pseudomonadota</taxon>
        <taxon>Gammaproteobacteria</taxon>
        <taxon>Moraxellales</taxon>
        <taxon>Moraxellaceae</taxon>
        <taxon>Moraxella</taxon>
    </lineage>
</organism>
<reference evidence="2" key="1">
    <citation type="submission" date="2021-08" db="EMBL/GenBank/DDBJ databases">
        <title>Complete genome sequence of Moraxella sp strain PS-22.</title>
        <authorList>
            <person name="Das S.K."/>
        </authorList>
    </citation>
    <scope>NUCLEOTIDE SEQUENCE</scope>
    <source>
        <strain evidence="2">PS-22</strain>
    </source>
</reference>